<feature type="compositionally biased region" description="Polar residues" evidence="1">
    <location>
        <begin position="518"/>
        <end position="530"/>
    </location>
</feature>
<organism evidence="2 3">
    <name type="scientific">Anaeramoeba flamelloides</name>
    <dbReference type="NCBI Taxonomy" id="1746091"/>
    <lineage>
        <taxon>Eukaryota</taxon>
        <taxon>Metamonada</taxon>
        <taxon>Anaeramoebidae</taxon>
        <taxon>Anaeramoeba</taxon>
    </lineage>
</organism>
<dbReference type="EMBL" id="JANTQA010000012">
    <property type="protein sequence ID" value="KAJ3449879.1"/>
    <property type="molecule type" value="Genomic_DNA"/>
</dbReference>
<reference evidence="2" key="1">
    <citation type="submission" date="2022-08" db="EMBL/GenBank/DDBJ databases">
        <title>Novel sulphate-reducing endosymbionts in the free-living metamonad Anaeramoeba.</title>
        <authorList>
            <person name="Jerlstrom-Hultqvist J."/>
            <person name="Cepicka I."/>
            <person name="Gallot-Lavallee L."/>
            <person name="Salas-Leiva D."/>
            <person name="Curtis B.A."/>
            <person name="Zahonova K."/>
            <person name="Pipaliya S."/>
            <person name="Dacks J."/>
            <person name="Roger A.J."/>
        </authorList>
    </citation>
    <scope>NUCLEOTIDE SEQUENCE</scope>
    <source>
        <strain evidence="2">Busselton2</strain>
    </source>
</reference>
<sequence length="630" mass="74332">MIKKQRPTNQQIAVQNILNYKISQQNERKLDSLLDKVLNTASPLFTKLKQGFEKESIEKEPSEEETSDQSPIQETSLNMRAKRIKSCIILNSPTKNGTKKTKQRKEDTPRRSVKVVRSLKRRKNKFKSSSQTLNSTKPKINCGTFTSHSQPNYRELQQNKMQITKKTFFSQSQKAFRTPNNLNRDKLLKMMALCPTYPVSKHQQKNLLNSLSRKRAFLQNKSVSKRLRFNDKTTANPKKSIHNHHFQKDLFEQMILINNNGHGPKSLQRQKNKGSYTLLNRHKPQLIFKRPKPTKKFFKKKSPTNLKNEIYFNDPKKNQVTQTITQPNLKNHSATKKRNSPQKVKLLNYSPNTVKKRNKLLFVTKSSNQGEFIKNTEYCKNNSTKIELKKNQRSIEMVNQQKTKLHSQNANENEKELIIKEKEKEKSRYFENQNNTKMVLKLLENNNNQNYNLNKNKNILNLEDNDQNKEIEKNNSQRTQLQINVNVIEDEFDFENQNENKNMIEIPSRDNRSHKNSNKNGNTNESIGNFDNTDNIYINADIQSWNKLSVFENFQKDRQGSIEFPEFYTDFDKNQSFYQYFFKKLFNNQSIKKKSPRKKNSKIPKKYLMKMAKNPFKYTYSISDNKLIKN</sequence>
<gene>
    <name evidence="2" type="ORF">M0812_06039</name>
</gene>
<dbReference type="Proteomes" id="UP001146793">
    <property type="component" value="Unassembled WGS sequence"/>
</dbReference>
<protein>
    <recommendedName>
        <fullName evidence="4">EF-hand domain-containing protein</fullName>
    </recommendedName>
</protein>
<evidence type="ECO:0008006" key="4">
    <source>
        <dbReference type="Google" id="ProtNLM"/>
    </source>
</evidence>
<feature type="region of interest" description="Disordered" evidence="1">
    <location>
        <begin position="52"/>
        <end position="77"/>
    </location>
</feature>
<proteinExistence type="predicted"/>
<evidence type="ECO:0000313" key="2">
    <source>
        <dbReference type="EMBL" id="KAJ3449879.1"/>
    </source>
</evidence>
<comment type="caution">
    <text evidence="2">The sequence shown here is derived from an EMBL/GenBank/DDBJ whole genome shotgun (WGS) entry which is preliminary data.</text>
</comment>
<dbReference type="AlphaFoldDB" id="A0AAV8A6K9"/>
<feature type="compositionally biased region" description="Polar residues" evidence="1">
    <location>
        <begin position="68"/>
        <end position="77"/>
    </location>
</feature>
<accession>A0AAV8A6K9</accession>
<evidence type="ECO:0000313" key="3">
    <source>
        <dbReference type="Proteomes" id="UP001146793"/>
    </source>
</evidence>
<evidence type="ECO:0000256" key="1">
    <source>
        <dbReference type="SAM" id="MobiDB-lite"/>
    </source>
</evidence>
<feature type="region of interest" description="Disordered" evidence="1">
    <location>
        <begin position="91"/>
        <end position="115"/>
    </location>
</feature>
<name>A0AAV8A6K9_9EUKA</name>
<feature type="region of interest" description="Disordered" evidence="1">
    <location>
        <begin position="496"/>
        <end position="530"/>
    </location>
</feature>